<evidence type="ECO:0008006" key="3">
    <source>
        <dbReference type="Google" id="ProtNLM"/>
    </source>
</evidence>
<evidence type="ECO:0000313" key="2">
    <source>
        <dbReference type="Proteomes" id="UP000727056"/>
    </source>
</evidence>
<dbReference type="Proteomes" id="UP000727056">
    <property type="component" value="Unassembled WGS sequence"/>
</dbReference>
<comment type="caution">
    <text evidence="1">The sequence shown here is derived from an EMBL/GenBank/DDBJ whole genome shotgun (WGS) entry which is preliminary data.</text>
</comment>
<reference evidence="1 2" key="1">
    <citation type="submission" date="2020-03" db="EMBL/GenBank/DDBJ databases">
        <title>Draft genome of Streptomyces sp. ventii, isolated from the Axial Seamount in the Pacific Ocean, and resequencing of the two type strains Streptomyces lonarensis strain NCL 716 and Streptomyces bohaiensis strain 11A07.</title>
        <authorList>
            <person name="Loughran R.M."/>
            <person name="Pfannmuller K.M."/>
            <person name="Wasson B.J."/>
            <person name="Deadmond M.C."/>
            <person name="Paddock B.E."/>
            <person name="Koyack M.J."/>
            <person name="Gallegos D.A."/>
            <person name="Mitchell E.A."/>
            <person name="Ushijima B."/>
            <person name="Saw J.H."/>
            <person name="Mcphail K.L."/>
            <person name="Videau P."/>
        </authorList>
    </citation>
    <scope>NUCLEOTIDE SEQUENCE [LARGE SCALE GENOMIC DNA]</scope>
    <source>
        <strain evidence="1 2">11A07</strain>
    </source>
</reference>
<dbReference type="EMBL" id="JAAVJC010000199">
    <property type="protein sequence ID" value="NJQ16821.1"/>
    <property type="molecule type" value="Genomic_DNA"/>
</dbReference>
<sequence>MTGVTAGTVLHLRSRRVPAAALLLAVTAGAVWGVGRFGDGAADPRLVALAAAGGVSA</sequence>
<keyword evidence="2" id="KW-1185">Reference proteome</keyword>
<accession>A0ABX1CCJ8</accession>
<feature type="non-terminal residue" evidence="1">
    <location>
        <position position="57"/>
    </location>
</feature>
<proteinExistence type="predicted"/>
<organism evidence="1 2">
    <name type="scientific">Streptomyces bohaiensis</name>
    <dbReference type="NCBI Taxonomy" id="1431344"/>
    <lineage>
        <taxon>Bacteria</taxon>
        <taxon>Bacillati</taxon>
        <taxon>Actinomycetota</taxon>
        <taxon>Actinomycetes</taxon>
        <taxon>Kitasatosporales</taxon>
        <taxon>Streptomycetaceae</taxon>
        <taxon>Streptomyces</taxon>
    </lineage>
</organism>
<name>A0ABX1CCJ8_9ACTN</name>
<gene>
    <name evidence="1" type="ORF">HCN52_18260</name>
</gene>
<evidence type="ECO:0000313" key="1">
    <source>
        <dbReference type="EMBL" id="NJQ16821.1"/>
    </source>
</evidence>
<protein>
    <recommendedName>
        <fullName evidence="3">Metal-dependent phosphohydrolase</fullName>
    </recommendedName>
</protein>